<dbReference type="STRING" id="312017.W7XFP0"/>
<keyword evidence="4" id="KW-0496">Mitochondrion</keyword>
<dbReference type="RefSeq" id="XP_012651814.1">
    <property type="nucleotide sequence ID" value="XM_012796360.1"/>
</dbReference>
<dbReference type="EMBL" id="GG662793">
    <property type="protein sequence ID" value="EWS75668.1"/>
    <property type="molecule type" value="Genomic_DNA"/>
</dbReference>
<organism evidence="7 8">
    <name type="scientific">Tetrahymena thermophila (strain SB210)</name>
    <dbReference type="NCBI Taxonomy" id="312017"/>
    <lineage>
        <taxon>Eukaryota</taxon>
        <taxon>Sar</taxon>
        <taxon>Alveolata</taxon>
        <taxon>Ciliophora</taxon>
        <taxon>Intramacronucleata</taxon>
        <taxon>Oligohymenophorea</taxon>
        <taxon>Hymenostomatida</taxon>
        <taxon>Tetrahymenina</taxon>
        <taxon>Tetrahymenidae</taxon>
        <taxon>Tetrahymena</taxon>
    </lineage>
</organism>
<protein>
    <recommendedName>
        <fullName evidence="4">Elongation factor Ts, mitochondrial</fullName>
        <shortName evidence="4">EF-Ts</shortName>
        <shortName evidence="4">EF-TsMt</shortName>
    </recommendedName>
</protein>
<dbReference type="GO" id="GO:0005739">
    <property type="term" value="C:mitochondrion"/>
    <property type="evidence" value="ECO:0007669"/>
    <property type="project" value="UniProtKB-SubCell"/>
</dbReference>
<dbReference type="SUPFAM" id="SSF46934">
    <property type="entry name" value="UBA-like"/>
    <property type="match status" value="1"/>
</dbReference>
<evidence type="ECO:0000256" key="1">
    <source>
        <dbReference type="ARBA" id="ARBA00005532"/>
    </source>
</evidence>
<comment type="function">
    <text evidence="4 5">Associates with the EF-Tu.GDP complex and induces the exchange of GDP to GTP. It remains bound to the aminoacyl-tRNA.EF-Tu.GTP complex up to the GTP hydrolysis stage on the ribosome.</text>
</comment>
<dbReference type="CDD" id="cd14275">
    <property type="entry name" value="UBA_EF-Ts"/>
    <property type="match status" value="1"/>
</dbReference>
<dbReference type="GO" id="GO:0070125">
    <property type="term" value="P:mitochondrial translational elongation"/>
    <property type="evidence" value="ECO:0007669"/>
    <property type="project" value="TreeGrafter"/>
</dbReference>
<dbReference type="InterPro" id="IPR009060">
    <property type="entry name" value="UBA-like_sf"/>
</dbReference>
<sequence length="339" mass="38489">MNQLAKFFFKSAIKSSRQPFQLTQKSIRNFSSMEQLKKLRDETGSPIAQVKKALDEFGGDFEKAKQFLIEKGLASAQKKLDKETREGVIGLYVSQNRDLAVIGEVNCETDFVARSDLFLDFVHSTLKTIVDQKKNVKFNDEQKDQILQFLQNNTLNKEIIEGTKNENMDKVRQLVISKLQENINVRRVSTVEIQNGVIGSYTHNTLADNIGARACLVSLEGANSSDVSKQLADNIALQILGMKPDYITKENIPADVLQKEIDRIKAEFGDSLKGKPQAVVDRMIEGKLKKFYEDNVLYDQTLLTDQEKDAKTIGQLINEQCKQQNSQIKIKEYILWTCK</sequence>
<comment type="subcellular location">
    <subcellularLocation>
        <location evidence="4">Mitochondrion</location>
    </subcellularLocation>
</comment>
<evidence type="ECO:0000256" key="5">
    <source>
        <dbReference type="RuleBase" id="RU000642"/>
    </source>
</evidence>
<dbReference type="KEGG" id="tet:TTHERM_000145639"/>
<dbReference type="Pfam" id="PF00889">
    <property type="entry name" value="EF_TS"/>
    <property type="match status" value="1"/>
</dbReference>
<gene>
    <name evidence="7" type="ORF">TTHERM_000145639</name>
</gene>
<feature type="domain" description="Translation elongation factor EFTs/EF1B dimerisation" evidence="6">
    <location>
        <begin position="100"/>
        <end position="333"/>
    </location>
</feature>
<dbReference type="Proteomes" id="UP000009168">
    <property type="component" value="Unassembled WGS sequence"/>
</dbReference>
<comment type="similarity">
    <text evidence="1 4 5">Belongs to the EF-Ts family.</text>
</comment>
<dbReference type="FunFam" id="1.10.8.10:FF:000001">
    <property type="entry name" value="Elongation factor Ts"/>
    <property type="match status" value="1"/>
</dbReference>
<keyword evidence="2 4" id="KW-0251">Elongation factor</keyword>
<dbReference type="InParanoid" id="W7XFP0"/>
<name>W7XFP0_TETTS</name>
<evidence type="ECO:0000313" key="7">
    <source>
        <dbReference type="EMBL" id="EWS75668.1"/>
    </source>
</evidence>
<dbReference type="FunCoup" id="W7XFP0">
    <property type="interactions" value="274"/>
</dbReference>
<accession>W7XFP0</accession>
<dbReference type="GO" id="GO:0003746">
    <property type="term" value="F:translation elongation factor activity"/>
    <property type="evidence" value="ECO:0007669"/>
    <property type="project" value="UniProtKB-UniRule"/>
</dbReference>
<dbReference type="Gene3D" id="1.10.8.10">
    <property type="entry name" value="DNA helicase RuvA subunit, C-terminal domain"/>
    <property type="match status" value="1"/>
</dbReference>
<dbReference type="InterPro" id="IPR001816">
    <property type="entry name" value="Transl_elong_EFTs/EF1B"/>
</dbReference>
<dbReference type="AlphaFoldDB" id="W7XFP0"/>
<dbReference type="OrthoDB" id="277235at2759"/>
<keyword evidence="8" id="KW-1185">Reference proteome</keyword>
<dbReference type="NCBIfam" id="TIGR00116">
    <property type="entry name" value="tsf"/>
    <property type="match status" value="1"/>
</dbReference>
<dbReference type="Gene3D" id="1.10.286.20">
    <property type="match status" value="1"/>
</dbReference>
<proteinExistence type="inferred from homology"/>
<dbReference type="Gene3D" id="3.30.479.20">
    <property type="entry name" value="Elongation factor Ts, dimerisation domain"/>
    <property type="match status" value="2"/>
</dbReference>
<dbReference type="SUPFAM" id="SSF54713">
    <property type="entry name" value="Elongation factor Ts (EF-Ts), dimerisation domain"/>
    <property type="match status" value="1"/>
</dbReference>
<dbReference type="HAMAP" id="MF_00050">
    <property type="entry name" value="EF_Ts"/>
    <property type="match status" value="1"/>
</dbReference>
<reference evidence="8" key="1">
    <citation type="journal article" date="2006" name="PLoS Biol.">
        <title>Macronuclear genome sequence of the ciliate Tetrahymena thermophila, a model eukaryote.</title>
        <authorList>
            <person name="Eisen J.A."/>
            <person name="Coyne R.S."/>
            <person name="Wu M."/>
            <person name="Wu D."/>
            <person name="Thiagarajan M."/>
            <person name="Wortman J.R."/>
            <person name="Badger J.H."/>
            <person name="Ren Q."/>
            <person name="Amedeo P."/>
            <person name="Jones K.M."/>
            <person name="Tallon L.J."/>
            <person name="Delcher A.L."/>
            <person name="Salzberg S.L."/>
            <person name="Silva J.C."/>
            <person name="Haas B.J."/>
            <person name="Majoros W.H."/>
            <person name="Farzad M."/>
            <person name="Carlton J.M."/>
            <person name="Smith R.K. Jr."/>
            <person name="Garg J."/>
            <person name="Pearlman R.E."/>
            <person name="Karrer K.M."/>
            <person name="Sun L."/>
            <person name="Manning G."/>
            <person name="Elde N.C."/>
            <person name="Turkewitz A.P."/>
            <person name="Asai D.J."/>
            <person name="Wilkes D.E."/>
            <person name="Wang Y."/>
            <person name="Cai H."/>
            <person name="Collins K."/>
            <person name="Stewart B.A."/>
            <person name="Lee S.R."/>
            <person name="Wilamowska K."/>
            <person name="Weinberg Z."/>
            <person name="Ruzzo W.L."/>
            <person name="Wloga D."/>
            <person name="Gaertig J."/>
            <person name="Frankel J."/>
            <person name="Tsao C.-C."/>
            <person name="Gorovsky M.A."/>
            <person name="Keeling P.J."/>
            <person name="Waller R.F."/>
            <person name="Patron N.J."/>
            <person name="Cherry J.M."/>
            <person name="Stover N.A."/>
            <person name="Krieger C.J."/>
            <person name="del Toro C."/>
            <person name="Ryder H.F."/>
            <person name="Williamson S.C."/>
            <person name="Barbeau R.A."/>
            <person name="Hamilton E.P."/>
            <person name="Orias E."/>
        </authorList>
    </citation>
    <scope>NUCLEOTIDE SEQUENCE [LARGE SCALE GENOMIC DNA]</scope>
    <source>
        <strain evidence="8">SB210</strain>
    </source>
</reference>
<dbReference type="InterPro" id="IPR018101">
    <property type="entry name" value="Transl_elong_Ts_CS"/>
</dbReference>
<dbReference type="PANTHER" id="PTHR11741:SF0">
    <property type="entry name" value="ELONGATION FACTOR TS, MITOCHONDRIAL"/>
    <property type="match status" value="1"/>
</dbReference>
<dbReference type="PROSITE" id="PS01127">
    <property type="entry name" value="EF_TS_2"/>
    <property type="match status" value="1"/>
</dbReference>
<evidence type="ECO:0000256" key="4">
    <source>
        <dbReference type="HAMAP-Rule" id="MF_03135"/>
    </source>
</evidence>
<dbReference type="GeneID" id="24437509"/>
<dbReference type="InterPro" id="IPR036402">
    <property type="entry name" value="EF-Ts_dimer_sf"/>
</dbReference>
<keyword evidence="3 4" id="KW-0648">Protein biosynthesis</keyword>
<dbReference type="PANTHER" id="PTHR11741">
    <property type="entry name" value="ELONGATION FACTOR TS"/>
    <property type="match status" value="1"/>
</dbReference>
<evidence type="ECO:0000256" key="2">
    <source>
        <dbReference type="ARBA" id="ARBA00022768"/>
    </source>
</evidence>
<evidence type="ECO:0000256" key="3">
    <source>
        <dbReference type="ARBA" id="ARBA00022917"/>
    </source>
</evidence>
<evidence type="ECO:0000259" key="6">
    <source>
        <dbReference type="Pfam" id="PF00889"/>
    </source>
</evidence>
<evidence type="ECO:0000313" key="8">
    <source>
        <dbReference type="Proteomes" id="UP000009168"/>
    </source>
</evidence>
<dbReference type="InterPro" id="IPR014039">
    <property type="entry name" value="Transl_elong_EFTs/EF1B_dimer"/>
</dbReference>